<evidence type="ECO:0000313" key="3">
    <source>
        <dbReference type="Proteomes" id="UP000199679"/>
    </source>
</evidence>
<feature type="domain" description="Swt1-like HEPN" evidence="1">
    <location>
        <begin position="69"/>
        <end position="194"/>
    </location>
</feature>
<evidence type="ECO:0000313" key="2">
    <source>
        <dbReference type="EMBL" id="SDS20128.1"/>
    </source>
</evidence>
<dbReference type="Pfam" id="PF18731">
    <property type="entry name" value="HEPN_Swt1"/>
    <property type="match status" value="1"/>
</dbReference>
<accession>A0A1H1Q9C5</accession>
<dbReference type="EMBL" id="LT629740">
    <property type="protein sequence ID" value="SDS20128.1"/>
    <property type="molecule type" value="Genomic_DNA"/>
</dbReference>
<dbReference type="AlphaFoldDB" id="A0A1H1Q9C5"/>
<evidence type="ECO:0000259" key="1">
    <source>
        <dbReference type="Pfam" id="PF18731"/>
    </source>
</evidence>
<name>A0A1H1Q9C5_MUCMA</name>
<gene>
    <name evidence="2" type="ORF">SAMN05216490_0723</name>
</gene>
<dbReference type="OrthoDB" id="1237440at2"/>
<keyword evidence="3" id="KW-1185">Reference proteome</keyword>
<dbReference type="Proteomes" id="UP000199679">
    <property type="component" value="Chromosome I"/>
</dbReference>
<proteinExistence type="predicted"/>
<dbReference type="RefSeq" id="WP_091369367.1">
    <property type="nucleotide sequence ID" value="NZ_LT629740.1"/>
</dbReference>
<sequence length="195" mass="23352">MNDKPNIREWMFRALMFEAEAEQFKSAGIRIGADNEHVEKVLMEETLSPFSIPIRNEGLRMSRIYALINCFENSVRDLIKERLKEKFDTDWWEKGAPKNVKEFAQKRQQATKDNSWLEGDNTELIEFIEFGHLSDIIIQNWLDFSDLIPTQHWLKQRMDELEKARNYVAHNRLLLPSEFRRIEQYINDWNKQVGF</sequence>
<reference evidence="2 3" key="1">
    <citation type="submission" date="2016-10" db="EMBL/GenBank/DDBJ databases">
        <authorList>
            <person name="de Groot N.N."/>
        </authorList>
    </citation>
    <scope>NUCLEOTIDE SEQUENCE [LARGE SCALE GENOMIC DNA]</scope>
    <source>
        <strain evidence="2 3">MP1X4</strain>
    </source>
</reference>
<organism evidence="2 3">
    <name type="scientific">Mucilaginibacter mallensis</name>
    <dbReference type="NCBI Taxonomy" id="652787"/>
    <lineage>
        <taxon>Bacteria</taxon>
        <taxon>Pseudomonadati</taxon>
        <taxon>Bacteroidota</taxon>
        <taxon>Sphingobacteriia</taxon>
        <taxon>Sphingobacteriales</taxon>
        <taxon>Sphingobacteriaceae</taxon>
        <taxon>Mucilaginibacter</taxon>
    </lineage>
</organism>
<protein>
    <recommendedName>
        <fullName evidence="1">Swt1-like HEPN domain-containing protein</fullName>
    </recommendedName>
</protein>
<dbReference type="InterPro" id="IPR041650">
    <property type="entry name" value="HEPN_Swt1"/>
</dbReference>
<dbReference type="STRING" id="652787.SAMN05216490_0723"/>